<proteinExistence type="predicted"/>
<name>A0ABR5AWS0_BACBA</name>
<sequence length="40" mass="4731">MEWMYVTIKDIKGIYALKSSRPARLQDSIRKLCSLMQREA</sequence>
<organism evidence="1 2">
    <name type="scientific">Bacillus badius</name>
    <dbReference type="NCBI Taxonomy" id="1455"/>
    <lineage>
        <taxon>Bacteria</taxon>
        <taxon>Bacillati</taxon>
        <taxon>Bacillota</taxon>
        <taxon>Bacilli</taxon>
        <taxon>Bacillales</taxon>
        <taxon>Bacillaceae</taxon>
        <taxon>Pseudobacillus</taxon>
    </lineage>
</organism>
<comment type="caution">
    <text evidence="1">The sequence shown here is derived from an EMBL/GenBank/DDBJ whole genome shotgun (WGS) entry which is preliminary data.</text>
</comment>
<accession>A0ABR5AWS0</accession>
<dbReference type="Proteomes" id="UP000031982">
    <property type="component" value="Unassembled WGS sequence"/>
</dbReference>
<protein>
    <recommendedName>
        <fullName evidence="3">Mobile element protein</fullName>
    </recommendedName>
</protein>
<evidence type="ECO:0000313" key="1">
    <source>
        <dbReference type="EMBL" id="KIL79050.1"/>
    </source>
</evidence>
<dbReference type="EMBL" id="JXLP01000005">
    <property type="protein sequence ID" value="KIL79050.1"/>
    <property type="molecule type" value="Genomic_DNA"/>
</dbReference>
<reference evidence="1 2" key="1">
    <citation type="submission" date="2015-01" db="EMBL/GenBank/DDBJ databases">
        <title>Genome Assembly of Bacillus badius MTCC 1458.</title>
        <authorList>
            <person name="Verma A."/>
            <person name="Khatri I."/>
            <person name="Mual P."/>
            <person name="Subramanian S."/>
            <person name="Krishnamurthi S."/>
        </authorList>
    </citation>
    <scope>NUCLEOTIDE SEQUENCE [LARGE SCALE GENOMIC DNA]</scope>
    <source>
        <strain evidence="1 2">MTCC 1458</strain>
    </source>
</reference>
<gene>
    <name evidence="1" type="ORF">SD77_3851</name>
</gene>
<evidence type="ECO:0008006" key="3">
    <source>
        <dbReference type="Google" id="ProtNLM"/>
    </source>
</evidence>
<keyword evidence="2" id="KW-1185">Reference proteome</keyword>
<evidence type="ECO:0000313" key="2">
    <source>
        <dbReference type="Proteomes" id="UP000031982"/>
    </source>
</evidence>